<dbReference type="InterPro" id="IPR000209">
    <property type="entry name" value="Peptidase_S8/S53_dom"/>
</dbReference>
<dbReference type="InterPro" id="IPR023828">
    <property type="entry name" value="Peptidase_S8_Ser-AS"/>
</dbReference>
<dbReference type="InterPro" id="IPR023827">
    <property type="entry name" value="Peptidase_S8_Asp-AS"/>
</dbReference>
<feature type="region of interest" description="Disordered" evidence="7">
    <location>
        <begin position="488"/>
        <end position="509"/>
    </location>
</feature>
<evidence type="ECO:0000256" key="3">
    <source>
        <dbReference type="ARBA" id="ARBA00022801"/>
    </source>
</evidence>
<evidence type="ECO:0000259" key="9">
    <source>
        <dbReference type="Pfam" id="PF00082"/>
    </source>
</evidence>
<reference evidence="11" key="1">
    <citation type="journal article" date="2019" name="Int. J. Syst. Evol. Microbiol.">
        <title>The Global Catalogue of Microorganisms (GCM) 10K type strain sequencing project: providing services to taxonomists for standard genome sequencing and annotation.</title>
        <authorList>
            <consortium name="The Broad Institute Genomics Platform"/>
            <consortium name="The Broad Institute Genome Sequencing Center for Infectious Disease"/>
            <person name="Wu L."/>
            <person name="Ma J."/>
        </authorList>
    </citation>
    <scope>NUCLEOTIDE SEQUENCE [LARGE SCALE GENOMIC DNA]</scope>
    <source>
        <strain evidence="11">JCM 3338</strain>
    </source>
</reference>
<evidence type="ECO:0000256" key="5">
    <source>
        <dbReference type="PROSITE-ProRule" id="PRU01240"/>
    </source>
</evidence>
<feature type="active site" description="Charge relay system" evidence="5">
    <location>
        <position position="207"/>
    </location>
</feature>
<feature type="active site" description="Charge relay system" evidence="5">
    <location>
        <position position="152"/>
    </location>
</feature>
<protein>
    <submittedName>
        <fullName evidence="10">S8 family serine peptidase</fullName>
    </submittedName>
</protein>
<dbReference type="PROSITE" id="PS00138">
    <property type="entry name" value="SUBTILASE_SER"/>
    <property type="match status" value="1"/>
</dbReference>
<proteinExistence type="inferred from homology"/>
<evidence type="ECO:0000256" key="7">
    <source>
        <dbReference type="SAM" id="MobiDB-lite"/>
    </source>
</evidence>
<keyword evidence="2 5" id="KW-0645">Protease</keyword>
<dbReference type="PROSITE" id="PS51892">
    <property type="entry name" value="SUBTILASE"/>
    <property type="match status" value="1"/>
</dbReference>
<comment type="similarity">
    <text evidence="1 5 6">Belongs to the peptidase S8 family.</text>
</comment>
<evidence type="ECO:0000256" key="6">
    <source>
        <dbReference type="RuleBase" id="RU003355"/>
    </source>
</evidence>
<feature type="active site" description="Charge relay system" evidence="5">
    <location>
        <position position="419"/>
    </location>
</feature>
<comment type="caution">
    <text evidence="10">The sequence shown here is derived from an EMBL/GenBank/DDBJ whole genome shotgun (WGS) entry which is preliminary data.</text>
</comment>
<dbReference type="PANTHER" id="PTHR43806">
    <property type="entry name" value="PEPTIDASE S8"/>
    <property type="match status" value="1"/>
</dbReference>
<sequence>MNPSLRRTLAVGGLSVVTAGLLAAPAQAVPATDPPAPVQDFLAGQLGRLTGETTVLVHGTDIGAARAAVAATGMRLVTEFERIGVAVATGTADQIEAARAEPGVTYLEGNTPIAFTQETSNTATRGAEAVRTLRGADGGALDGRGVSVAVIDSGVDPTHPYFRNQDGSSAVVANLKSLCLVESDTSPDCVVEVPSSVDTDTVSGGGHGTHVNGIVAGRPTTLSDGSTLSGAAPGASLVSISTGAVLLIVGADSALNWVLENHEAPCGADVSAGVCPPIKVTNNSYGPVGGGEFDPNSATVKLQRALAAEGVVTVWAAGNDGGDGSESLTNPAGQDPTGGILSVASYYDEDTGARDGVVSEYSSRGAAADPSTWPDLSAPGENITSACRPYLPICAIGLDFRDGPGALDVGTFNTISGTSMAAPHIAGIVAQLFQADPTATPAEIEAALKSTAHRYADGAPYTAVGGYPTSFDKGTGLVDVVAAAQALTGSTEAQQTRRPARAGGPKNRR</sequence>
<dbReference type="PROSITE" id="PS00136">
    <property type="entry name" value="SUBTILASE_ASP"/>
    <property type="match status" value="1"/>
</dbReference>
<evidence type="ECO:0000313" key="11">
    <source>
        <dbReference type="Proteomes" id="UP001597402"/>
    </source>
</evidence>
<evidence type="ECO:0000256" key="4">
    <source>
        <dbReference type="ARBA" id="ARBA00022825"/>
    </source>
</evidence>
<dbReference type="EMBL" id="JBHUHP010000011">
    <property type="protein sequence ID" value="MFD2092611.1"/>
    <property type="molecule type" value="Genomic_DNA"/>
</dbReference>
<dbReference type="InterPro" id="IPR036852">
    <property type="entry name" value="Peptidase_S8/S53_dom_sf"/>
</dbReference>
<dbReference type="Gene3D" id="3.40.50.200">
    <property type="entry name" value="Peptidase S8/S53 domain"/>
    <property type="match status" value="1"/>
</dbReference>
<keyword evidence="3 5" id="KW-0378">Hydrolase</keyword>
<feature type="signal peptide" evidence="8">
    <location>
        <begin position="1"/>
        <end position="28"/>
    </location>
</feature>
<evidence type="ECO:0000256" key="2">
    <source>
        <dbReference type="ARBA" id="ARBA00022670"/>
    </source>
</evidence>
<name>A0ABW4XB01_9ACTN</name>
<keyword evidence="8" id="KW-0732">Signal</keyword>
<dbReference type="RefSeq" id="WP_376876832.1">
    <property type="nucleotide sequence ID" value="NZ_JBHUHP010000011.1"/>
</dbReference>
<keyword evidence="11" id="KW-1185">Reference proteome</keyword>
<dbReference type="InterPro" id="IPR015500">
    <property type="entry name" value="Peptidase_S8_subtilisin-rel"/>
</dbReference>
<evidence type="ECO:0000313" key="10">
    <source>
        <dbReference type="EMBL" id="MFD2092611.1"/>
    </source>
</evidence>
<dbReference type="InterPro" id="IPR050131">
    <property type="entry name" value="Peptidase_S8_subtilisin-like"/>
</dbReference>
<dbReference type="PANTHER" id="PTHR43806:SF11">
    <property type="entry name" value="CEREVISIN-RELATED"/>
    <property type="match status" value="1"/>
</dbReference>
<dbReference type="SUPFAM" id="SSF52743">
    <property type="entry name" value="Subtilisin-like"/>
    <property type="match status" value="1"/>
</dbReference>
<feature type="chain" id="PRO_5045458410" evidence="8">
    <location>
        <begin position="29"/>
        <end position="509"/>
    </location>
</feature>
<feature type="domain" description="Peptidase S8/S53" evidence="9">
    <location>
        <begin position="143"/>
        <end position="460"/>
    </location>
</feature>
<dbReference type="Proteomes" id="UP001597402">
    <property type="component" value="Unassembled WGS sequence"/>
</dbReference>
<dbReference type="PRINTS" id="PR00723">
    <property type="entry name" value="SUBTILISIN"/>
</dbReference>
<organism evidence="10 11">
    <name type="scientific">Blastococcus deserti</name>
    <dbReference type="NCBI Taxonomy" id="2259033"/>
    <lineage>
        <taxon>Bacteria</taxon>
        <taxon>Bacillati</taxon>
        <taxon>Actinomycetota</taxon>
        <taxon>Actinomycetes</taxon>
        <taxon>Geodermatophilales</taxon>
        <taxon>Geodermatophilaceae</taxon>
        <taxon>Blastococcus</taxon>
    </lineage>
</organism>
<accession>A0ABW4XB01</accession>
<keyword evidence="4 5" id="KW-0720">Serine protease</keyword>
<feature type="region of interest" description="Disordered" evidence="7">
    <location>
        <begin position="322"/>
        <end position="341"/>
    </location>
</feature>
<feature type="compositionally biased region" description="Polar residues" evidence="7">
    <location>
        <begin position="488"/>
        <end position="497"/>
    </location>
</feature>
<gene>
    <name evidence="10" type="ORF">ACFSHS_13625</name>
</gene>
<evidence type="ECO:0000256" key="8">
    <source>
        <dbReference type="SAM" id="SignalP"/>
    </source>
</evidence>
<dbReference type="Pfam" id="PF00082">
    <property type="entry name" value="Peptidase_S8"/>
    <property type="match status" value="1"/>
</dbReference>
<evidence type="ECO:0000256" key="1">
    <source>
        <dbReference type="ARBA" id="ARBA00011073"/>
    </source>
</evidence>